<reference evidence="2 3" key="1">
    <citation type="submission" date="2016-09" db="EMBL/GenBank/DDBJ databases">
        <title>The draft genome of Dichanthelium oligosanthes: A C3 panicoid grass species.</title>
        <authorList>
            <person name="Studer A.J."/>
            <person name="Schnable J.C."/>
            <person name="Brutnell T.P."/>
        </authorList>
    </citation>
    <scope>NUCLEOTIDE SEQUENCE [LARGE SCALE GENOMIC DNA]</scope>
    <source>
        <strain evidence="3">cv. Kellogg 1175</strain>
        <tissue evidence="2">Leaf</tissue>
    </source>
</reference>
<accession>A0A1E5UM26</accession>
<evidence type="ECO:0000313" key="3">
    <source>
        <dbReference type="Proteomes" id="UP000095767"/>
    </source>
</evidence>
<organism evidence="2 3">
    <name type="scientific">Dichanthelium oligosanthes</name>
    <dbReference type="NCBI Taxonomy" id="888268"/>
    <lineage>
        <taxon>Eukaryota</taxon>
        <taxon>Viridiplantae</taxon>
        <taxon>Streptophyta</taxon>
        <taxon>Embryophyta</taxon>
        <taxon>Tracheophyta</taxon>
        <taxon>Spermatophyta</taxon>
        <taxon>Magnoliopsida</taxon>
        <taxon>Liliopsida</taxon>
        <taxon>Poales</taxon>
        <taxon>Poaceae</taxon>
        <taxon>PACMAD clade</taxon>
        <taxon>Panicoideae</taxon>
        <taxon>Panicodae</taxon>
        <taxon>Paniceae</taxon>
        <taxon>Dichantheliinae</taxon>
        <taxon>Dichanthelium</taxon>
    </lineage>
</organism>
<name>A0A1E5UM26_9POAL</name>
<feature type="compositionally biased region" description="Basic residues" evidence="1">
    <location>
        <begin position="53"/>
        <end position="75"/>
    </location>
</feature>
<proteinExistence type="predicted"/>
<protein>
    <submittedName>
        <fullName evidence="2">Uncharacterized protein</fullName>
    </submittedName>
</protein>
<dbReference type="Proteomes" id="UP000095767">
    <property type="component" value="Unassembled WGS sequence"/>
</dbReference>
<evidence type="ECO:0000313" key="2">
    <source>
        <dbReference type="EMBL" id="OEL13929.1"/>
    </source>
</evidence>
<feature type="non-terminal residue" evidence="2">
    <location>
        <position position="1"/>
    </location>
</feature>
<dbReference type="AlphaFoldDB" id="A0A1E5UM26"/>
<feature type="compositionally biased region" description="Basic and acidic residues" evidence="1">
    <location>
        <begin position="25"/>
        <end position="37"/>
    </location>
</feature>
<gene>
    <name evidence="2" type="ORF">BAE44_0025051</name>
</gene>
<evidence type="ECO:0000256" key="1">
    <source>
        <dbReference type="SAM" id="MobiDB-lite"/>
    </source>
</evidence>
<sequence length="158" mass="17833">LKSFLPRGKGRFRPTGRQGGTGAAEGRKVARSERAVTDRANGAQEPARPAAPLRHRSLPRRRLKRRGVPHRRRRQRVADAPQQDVLRRLGAHQANQHRRQTNVPVSERGAQHRGGADEGVVRRVQHAQHHQPVSARADYHRAHRAGAALLLLRRRRAL</sequence>
<comment type="caution">
    <text evidence="2">The sequence shown here is derived from an EMBL/GenBank/DDBJ whole genome shotgun (WGS) entry which is preliminary data.</text>
</comment>
<keyword evidence="3" id="KW-1185">Reference proteome</keyword>
<dbReference type="EMBL" id="LWDX02071778">
    <property type="protein sequence ID" value="OEL13929.1"/>
    <property type="molecule type" value="Genomic_DNA"/>
</dbReference>
<feature type="region of interest" description="Disordered" evidence="1">
    <location>
        <begin position="1"/>
        <end position="116"/>
    </location>
</feature>